<feature type="transmembrane region" description="Helical" evidence="6">
    <location>
        <begin position="20"/>
        <end position="38"/>
    </location>
</feature>
<protein>
    <submittedName>
        <fullName evidence="7">Uncharacterized protein</fullName>
    </submittedName>
</protein>
<sequence length="409" mass="45214">MVLYLIKEYGLRAVTVANILFLWPAATDFMPIVGAFLADSYVGRYPMIGFGCNVNLLGMVLLWLTTIIPKARPSSNRSFQKCKHLTTPQLLYLYSCFGLISVGAGSIRSSSVAFGTDQLQIREKEKNTGVSESFFSWYTNCVCASVFVAFSCLVYIQDNFGWKVGFGVPAAFSFFAAVVFFVASFYVNLKTRKSILTGFAQILVASFKNRDIQISSLGTNTMYHHVMGSMPRPSEKLRFLNKACIIRNSLQDGVVSDPWSVSTVNQVEDLKALIRIIPIWSTEVLRSVAVNQSSFLVLQATIMDRHITSKLKIPAGSFVAAMVESARRTWAIDEGLSDQPQAVVNMSAMWLIPQNILIGMSEAFNAIGQTEFYYYELPKSMTSIVVSLPTLGLSVANLVASFLNSECHG</sequence>
<dbReference type="Proteomes" id="UP000796880">
    <property type="component" value="Unassembled WGS sequence"/>
</dbReference>
<reference evidence="7" key="1">
    <citation type="submission" date="2020-03" db="EMBL/GenBank/DDBJ databases">
        <title>A high-quality chromosome-level genome assembly of a woody plant with both climbing and erect habits, Rhamnella rubrinervis.</title>
        <authorList>
            <person name="Lu Z."/>
            <person name="Yang Y."/>
            <person name="Zhu X."/>
            <person name="Sun Y."/>
        </authorList>
    </citation>
    <scope>NUCLEOTIDE SEQUENCE</scope>
    <source>
        <strain evidence="7">BYM</strain>
        <tissue evidence="7">Leaf</tissue>
    </source>
</reference>
<dbReference type="SUPFAM" id="SSF103473">
    <property type="entry name" value="MFS general substrate transporter"/>
    <property type="match status" value="1"/>
</dbReference>
<name>A0A8K0MHV9_9ROSA</name>
<dbReference type="PANTHER" id="PTHR11654">
    <property type="entry name" value="OLIGOPEPTIDE TRANSPORTER-RELATED"/>
    <property type="match status" value="1"/>
</dbReference>
<dbReference type="AlphaFoldDB" id="A0A8K0MHV9"/>
<evidence type="ECO:0000256" key="2">
    <source>
        <dbReference type="ARBA" id="ARBA00005982"/>
    </source>
</evidence>
<dbReference type="OrthoDB" id="8904098at2759"/>
<dbReference type="Gene3D" id="1.20.1250.20">
    <property type="entry name" value="MFS general substrate transporter like domains"/>
    <property type="match status" value="2"/>
</dbReference>
<evidence type="ECO:0000313" key="7">
    <source>
        <dbReference type="EMBL" id="KAF3446422.1"/>
    </source>
</evidence>
<accession>A0A8K0MHV9</accession>
<keyword evidence="5 6" id="KW-0472">Membrane</keyword>
<feature type="transmembrane region" description="Helical" evidence="6">
    <location>
        <begin position="168"/>
        <end position="189"/>
    </location>
</feature>
<feature type="transmembrane region" description="Helical" evidence="6">
    <location>
        <begin position="50"/>
        <end position="71"/>
    </location>
</feature>
<gene>
    <name evidence="7" type="ORF">FNV43_RR11601</name>
</gene>
<dbReference type="GO" id="GO:0016020">
    <property type="term" value="C:membrane"/>
    <property type="evidence" value="ECO:0007669"/>
    <property type="project" value="UniProtKB-SubCell"/>
</dbReference>
<comment type="similarity">
    <text evidence="2">Belongs to the major facilitator superfamily. Proton-dependent oligopeptide transporter (POT/PTR) (TC 2.A.17) family.</text>
</comment>
<organism evidence="7 8">
    <name type="scientific">Rhamnella rubrinervis</name>
    <dbReference type="NCBI Taxonomy" id="2594499"/>
    <lineage>
        <taxon>Eukaryota</taxon>
        <taxon>Viridiplantae</taxon>
        <taxon>Streptophyta</taxon>
        <taxon>Embryophyta</taxon>
        <taxon>Tracheophyta</taxon>
        <taxon>Spermatophyta</taxon>
        <taxon>Magnoliopsida</taxon>
        <taxon>eudicotyledons</taxon>
        <taxon>Gunneridae</taxon>
        <taxon>Pentapetalae</taxon>
        <taxon>rosids</taxon>
        <taxon>fabids</taxon>
        <taxon>Rosales</taxon>
        <taxon>Rhamnaceae</taxon>
        <taxon>rhamnoid group</taxon>
        <taxon>Rhamneae</taxon>
        <taxon>Rhamnella</taxon>
    </lineage>
</organism>
<evidence type="ECO:0000256" key="3">
    <source>
        <dbReference type="ARBA" id="ARBA00022692"/>
    </source>
</evidence>
<evidence type="ECO:0000256" key="1">
    <source>
        <dbReference type="ARBA" id="ARBA00004141"/>
    </source>
</evidence>
<evidence type="ECO:0000256" key="5">
    <source>
        <dbReference type="ARBA" id="ARBA00023136"/>
    </source>
</evidence>
<dbReference type="Pfam" id="PF00854">
    <property type="entry name" value="PTR2"/>
    <property type="match status" value="1"/>
</dbReference>
<evidence type="ECO:0000256" key="6">
    <source>
        <dbReference type="SAM" id="Phobius"/>
    </source>
</evidence>
<dbReference type="InterPro" id="IPR000109">
    <property type="entry name" value="POT_fam"/>
</dbReference>
<evidence type="ECO:0000313" key="8">
    <source>
        <dbReference type="Proteomes" id="UP000796880"/>
    </source>
</evidence>
<dbReference type="EMBL" id="VOIH02000005">
    <property type="protein sequence ID" value="KAF3446422.1"/>
    <property type="molecule type" value="Genomic_DNA"/>
</dbReference>
<keyword evidence="3 6" id="KW-0812">Transmembrane</keyword>
<dbReference type="GO" id="GO:0022857">
    <property type="term" value="F:transmembrane transporter activity"/>
    <property type="evidence" value="ECO:0007669"/>
    <property type="project" value="InterPro"/>
</dbReference>
<comment type="caution">
    <text evidence="7">The sequence shown here is derived from an EMBL/GenBank/DDBJ whole genome shotgun (WGS) entry which is preliminary data.</text>
</comment>
<keyword evidence="4 6" id="KW-1133">Transmembrane helix</keyword>
<dbReference type="InterPro" id="IPR036259">
    <property type="entry name" value="MFS_trans_sf"/>
</dbReference>
<comment type="subcellular location">
    <subcellularLocation>
        <location evidence="1">Membrane</location>
        <topology evidence="1">Multi-pass membrane protein</topology>
    </subcellularLocation>
</comment>
<feature type="transmembrane region" description="Helical" evidence="6">
    <location>
        <begin position="135"/>
        <end position="156"/>
    </location>
</feature>
<feature type="transmembrane region" description="Helical" evidence="6">
    <location>
        <begin position="91"/>
        <end position="114"/>
    </location>
</feature>
<proteinExistence type="inferred from homology"/>
<evidence type="ECO:0000256" key="4">
    <source>
        <dbReference type="ARBA" id="ARBA00022989"/>
    </source>
</evidence>
<keyword evidence="8" id="KW-1185">Reference proteome</keyword>